<dbReference type="AlphaFoldDB" id="A0A2X0IJU7"/>
<dbReference type="SUPFAM" id="SSF51735">
    <property type="entry name" value="NAD(P)-binding Rossmann-fold domains"/>
    <property type="match status" value="1"/>
</dbReference>
<accession>A0A2X0IJU7</accession>
<evidence type="ECO:0000313" key="2">
    <source>
        <dbReference type="EMBL" id="RAG85322.1"/>
    </source>
</evidence>
<protein>
    <submittedName>
        <fullName evidence="2">NAD-dependent epimerase/dehydratase</fullName>
    </submittedName>
</protein>
<dbReference type="OrthoDB" id="3288614at2"/>
<reference evidence="2 3" key="1">
    <citation type="submission" date="2018-06" db="EMBL/GenBank/DDBJ databases">
        <title>Streptacidiphilus pinicola sp. nov., isolated from pine grove soil.</title>
        <authorList>
            <person name="Roh S.G."/>
            <person name="Park S."/>
            <person name="Kim M.-K."/>
            <person name="Yun B.-R."/>
            <person name="Park J."/>
            <person name="Kim M.J."/>
            <person name="Kim Y.S."/>
            <person name="Kim S.B."/>
        </authorList>
    </citation>
    <scope>NUCLEOTIDE SEQUENCE [LARGE SCALE GENOMIC DNA]</scope>
    <source>
        <strain evidence="2 3">MMS16-CNU450</strain>
    </source>
</reference>
<dbReference type="RefSeq" id="WP_111500983.1">
    <property type="nucleotide sequence ID" value="NZ_QKYN01000043.1"/>
</dbReference>
<name>A0A2X0IJU7_9ACTN</name>
<organism evidence="2 3">
    <name type="scientific">Streptacidiphilus pinicola</name>
    <dbReference type="NCBI Taxonomy" id="2219663"/>
    <lineage>
        <taxon>Bacteria</taxon>
        <taxon>Bacillati</taxon>
        <taxon>Actinomycetota</taxon>
        <taxon>Actinomycetes</taxon>
        <taxon>Kitasatosporales</taxon>
        <taxon>Streptomycetaceae</taxon>
        <taxon>Streptacidiphilus</taxon>
    </lineage>
</organism>
<gene>
    <name evidence="2" type="ORF">DN069_12350</name>
</gene>
<dbReference type="Proteomes" id="UP000248889">
    <property type="component" value="Unassembled WGS sequence"/>
</dbReference>
<dbReference type="EMBL" id="QKYN01000043">
    <property type="protein sequence ID" value="RAG85322.1"/>
    <property type="molecule type" value="Genomic_DNA"/>
</dbReference>
<evidence type="ECO:0000259" key="1">
    <source>
        <dbReference type="Pfam" id="PF01370"/>
    </source>
</evidence>
<dbReference type="Pfam" id="PF01370">
    <property type="entry name" value="Epimerase"/>
    <property type="match status" value="1"/>
</dbReference>
<sequence>MTVNPPLIVVLGAAGFVGSAIYRELATHPVRLRAVSRRACPVPEGARADIEIRSADLTEPGQMAAAVAGADVVIHCLAYIAGASTWRITDGDEGATRVHVGLMRDLLDALADRTDGRPPATVLYTGSVTQAGPTDGEVLDGSEPDRPKNLYERLKLQAEQLLLEADRAGQVRAASLRLTTVYGYSAASTARDKGIVSTMTRRAVAGEPLTMWHDGTVRRDLLHVDDVARAFWAAIPAVDHLAGKRWLLGTGEGAPLGEVFTKVAALVAEQTGKDPVPVVSVAPPEYAEASDFRSVTIDSSAFRAATGWRPQVSLDQGLRLTTAFCSSGRETQVR</sequence>
<keyword evidence="3" id="KW-1185">Reference proteome</keyword>
<dbReference type="CDD" id="cd08946">
    <property type="entry name" value="SDR_e"/>
    <property type="match status" value="1"/>
</dbReference>
<evidence type="ECO:0000313" key="3">
    <source>
        <dbReference type="Proteomes" id="UP000248889"/>
    </source>
</evidence>
<dbReference type="InterPro" id="IPR050177">
    <property type="entry name" value="Lipid_A_modif_metabolic_enz"/>
</dbReference>
<feature type="domain" description="NAD-dependent epimerase/dehydratase" evidence="1">
    <location>
        <begin position="8"/>
        <end position="246"/>
    </location>
</feature>
<dbReference type="Gene3D" id="3.40.50.720">
    <property type="entry name" value="NAD(P)-binding Rossmann-like Domain"/>
    <property type="match status" value="1"/>
</dbReference>
<proteinExistence type="predicted"/>
<dbReference type="InterPro" id="IPR036291">
    <property type="entry name" value="NAD(P)-bd_dom_sf"/>
</dbReference>
<dbReference type="InterPro" id="IPR001509">
    <property type="entry name" value="Epimerase_deHydtase"/>
</dbReference>
<comment type="caution">
    <text evidence="2">The sequence shown here is derived from an EMBL/GenBank/DDBJ whole genome shotgun (WGS) entry which is preliminary data.</text>
</comment>
<dbReference type="PANTHER" id="PTHR43245">
    <property type="entry name" value="BIFUNCTIONAL POLYMYXIN RESISTANCE PROTEIN ARNA"/>
    <property type="match status" value="1"/>
</dbReference>